<accession>A0A8C4JIU8</accession>
<evidence type="ECO:0000313" key="4">
    <source>
        <dbReference type="Proteomes" id="UP000694423"/>
    </source>
</evidence>
<dbReference type="InterPro" id="IPR036645">
    <property type="entry name" value="Elafin-like_sf"/>
</dbReference>
<dbReference type="GO" id="GO:0019731">
    <property type="term" value="P:antibacterial humoral response"/>
    <property type="evidence" value="ECO:0007669"/>
    <property type="project" value="TreeGrafter"/>
</dbReference>
<dbReference type="GO" id="GO:0004867">
    <property type="term" value="F:serine-type endopeptidase inhibitor activity"/>
    <property type="evidence" value="ECO:0007669"/>
    <property type="project" value="TreeGrafter"/>
</dbReference>
<feature type="domain" description="WAP" evidence="2">
    <location>
        <begin position="82"/>
        <end position="125"/>
    </location>
</feature>
<organism evidence="3 4">
    <name type="scientific">Dromaius novaehollandiae</name>
    <name type="common">Emu</name>
    <dbReference type="NCBI Taxonomy" id="8790"/>
    <lineage>
        <taxon>Eukaryota</taxon>
        <taxon>Metazoa</taxon>
        <taxon>Chordata</taxon>
        <taxon>Craniata</taxon>
        <taxon>Vertebrata</taxon>
        <taxon>Euteleostomi</taxon>
        <taxon>Archelosauria</taxon>
        <taxon>Archosauria</taxon>
        <taxon>Dinosauria</taxon>
        <taxon>Saurischia</taxon>
        <taxon>Theropoda</taxon>
        <taxon>Coelurosauria</taxon>
        <taxon>Aves</taxon>
        <taxon>Palaeognathae</taxon>
        <taxon>Casuariiformes</taxon>
        <taxon>Dromaiidae</taxon>
        <taxon>Dromaius</taxon>
    </lineage>
</organism>
<keyword evidence="4" id="KW-1185">Reference proteome</keyword>
<dbReference type="PRINTS" id="PR00003">
    <property type="entry name" value="4DISULPHCORE"/>
</dbReference>
<evidence type="ECO:0000256" key="1">
    <source>
        <dbReference type="SAM" id="MobiDB-lite"/>
    </source>
</evidence>
<dbReference type="InterPro" id="IPR008197">
    <property type="entry name" value="WAP_dom"/>
</dbReference>
<proteinExistence type="predicted"/>
<dbReference type="PANTHER" id="PTHR19441">
    <property type="entry name" value="WHEY ACDIC PROTEIN WAP"/>
    <property type="match status" value="1"/>
</dbReference>
<dbReference type="Pfam" id="PF00095">
    <property type="entry name" value="WAP"/>
    <property type="match status" value="2"/>
</dbReference>
<dbReference type="CDD" id="cd00199">
    <property type="entry name" value="WAP"/>
    <property type="match status" value="1"/>
</dbReference>
<dbReference type="AlphaFoldDB" id="A0A8C4JIU8"/>
<dbReference type="InterPro" id="IPR050514">
    <property type="entry name" value="WAP_four-disulfide_core"/>
</dbReference>
<sequence length="258" mass="26972">MGKGCTEQEGVHRAGKGCTEQEGVHGAGRGACGREGVHGAGRGAWGRKGAGKAGQEQRGGSPTAAEPPRRWHRSPPVPAAGKPQKPGSCPDRGTCLDLCSFDEECPWGQKCCSNGCGHLRRLPGHDAVPTSGLSSEQPRDFPLPPCGEECSADTQCPRGQRCARTGCGRVCVDVPGGEPWLWSLPSPGPWTPSAAGLHRDTPRCPAAGALPCRGGGRLPRPRGPRDLLGPVQLRRGVSLGPEVLQQRLRPRVHAGAGR</sequence>
<dbReference type="GO" id="GO:0005615">
    <property type="term" value="C:extracellular space"/>
    <property type="evidence" value="ECO:0007669"/>
    <property type="project" value="TreeGrafter"/>
</dbReference>
<dbReference type="Ensembl" id="ENSDNVT00000010429.1">
    <property type="protein sequence ID" value="ENSDNVP00000008659.1"/>
    <property type="gene ID" value="ENSDNVG00000006143.1"/>
</dbReference>
<evidence type="ECO:0000313" key="3">
    <source>
        <dbReference type="Ensembl" id="ENSDNVP00000008659.1"/>
    </source>
</evidence>
<feature type="compositionally biased region" description="Gly residues" evidence="1">
    <location>
        <begin position="25"/>
        <end position="52"/>
    </location>
</feature>
<dbReference type="PANTHER" id="PTHR19441:SF97">
    <property type="entry name" value="WAP FOUR-DISULFIDE CORE DOMAIN PROTEIN 3"/>
    <property type="match status" value="1"/>
</dbReference>
<reference evidence="3" key="1">
    <citation type="submission" date="2025-08" db="UniProtKB">
        <authorList>
            <consortium name="Ensembl"/>
        </authorList>
    </citation>
    <scope>IDENTIFICATION</scope>
</reference>
<protein>
    <recommendedName>
        <fullName evidence="2">WAP domain-containing protein</fullName>
    </recommendedName>
</protein>
<dbReference type="SUPFAM" id="SSF57256">
    <property type="entry name" value="Elafin-like"/>
    <property type="match status" value="2"/>
</dbReference>
<dbReference type="Proteomes" id="UP000694423">
    <property type="component" value="Unplaced"/>
</dbReference>
<dbReference type="GO" id="GO:0045087">
    <property type="term" value="P:innate immune response"/>
    <property type="evidence" value="ECO:0007669"/>
    <property type="project" value="TreeGrafter"/>
</dbReference>
<reference evidence="3" key="2">
    <citation type="submission" date="2025-09" db="UniProtKB">
        <authorList>
            <consortium name="Ensembl"/>
        </authorList>
    </citation>
    <scope>IDENTIFICATION</scope>
</reference>
<dbReference type="Gene3D" id="4.10.75.10">
    <property type="entry name" value="Elafin-like"/>
    <property type="match status" value="2"/>
</dbReference>
<name>A0A8C4JIU8_DRONO</name>
<feature type="region of interest" description="Disordered" evidence="1">
    <location>
        <begin position="1"/>
        <end position="89"/>
    </location>
</feature>
<dbReference type="PROSITE" id="PS51390">
    <property type="entry name" value="WAP"/>
    <property type="match status" value="1"/>
</dbReference>
<dbReference type="SMART" id="SM00217">
    <property type="entry name" value="WAP"/>
    <property type="match status" value="2"/>
</dbReference>
<evidence type="ECO:0000259" key="2">
    <source>
        <dbReference type="PROSITE" id="PS51390"/>
    </source>
</evidence>